<reference evidence="2" key="1">
    <citation type="journal article" date="2024" name="Front. Bioeng. Biotechnol.">
        <title>Genome-scale model development and genomic sequencing of the oleaginous clade Lipomyces.</title>
        <authorList>
            <person name="Czajka J.J."/>
            <person name="Han Y."/>
            <person name="Kim J."/>
            <person name="Mondo S.J."/>
            <person name="Hofstad B.A."/>
            <person name="Robles A."/>
            <person name="Haridas S."/>
            <person name="Riley R."/>
            <person name="LaButti K."/>
            <person name="Pangilinan J."/>
            <person name="Andreopoulos W."/>
            <person name="Lipzen A."/>
            <person name="Yan J."/>
            <person name="Wang M."/>
            <person name="Ng V."/>
            <person name="Grigoriev I.V."/>
            <person name="Spatafora J.W."/>
            <person name="Magnuson J.K."/>
            <person name="Baker S.E."/>
            <person name="Pomraning K.R."/>
        </authorList>
    </citation>
    <scope>NUCLEOTIDE SEQUENCE [LARGE SCALE GENOMIC DNA]</scope>
    <source>
        <strain evidence="2">CBS 7786</strain>
    </source>
</reference>
<proteinExistence type="predicted"/>
<evidence type="ECO:0000313" key="1">
    <source>
        <dbReference type="EMBL" id="KAK9235968.1"/>
    </source>
</evidence>
<evidence type="ECO:0000313" key="2">
    <source>
        <dbReference type="Proteomes" id="UP001433508"/>
    </source>
</evidence>
<sequence>MAKSLRAKTKVRNRGIKRATIFEPVVAARTSRLSRKLTGDSTPQNDDDQVPAANASEPADINPQEDGTTAMDVDSDPTSKISTSGWKGSRNEQWKQKKASKIITKKKQGNKSLVFPSKKNKKSTKK</sequence>
<comment type="caution">
    <text evidence="1">The sequence shown here is derived from an EMBL/GenBank/DDBJ whole genome shotgun (WGS) entry which is preliminary data.</text>
</comment>
<dbReference type="Proteomes" id="UP001433508">
    <property type="component" value="Unassembled WGS sequence"/>
</dbReference>
<protein>
    <submittedName>
        <fullName evidence="1">Uncharacterized protein</fullName>
    </submittedName>
</protein>
<organism evidence="1 2">
    <name type="scientific">Lipomyces kononenkoae</name>
    <name type="common">Yeast</name>
    <dbReference type="NCBI Taxonomy" id="34357"/>
    <lineage>
        <taxon>Eukaryota</taxon>
        <taxon>Fungi</taxon>
        <taxon>Dikarya</taxon>
        <taxon>Ascomycota</taxon>
        <taxon>Saccharomycotina</taxon>
        <taxon>Lipomycetes</taxon>
        <taxon>Lipomycetales</taxon>
        <taxon>Lipomycetaceae</taxon>
        <taxon>Lipomyces</taxon>
    </lineage>
</organism>
<name>A0ACC3SWF2_LIPKO</name>
<accession>A0ACC3SWF2</accession>
<gene>
    <name evidence="1" type="ORF">V1525DRAFT_408355</name>
</gene>
<dbReference type="EMBL" id="MU971399">
    <property type="protein sequence ID" value="KAK9235968.1"/>
    <property type="molecule type" value="Genomic_DNA"/>
</dbReference>
<keyword evidence="2" id="KW-1185">Reference proteome</keyword>